<evidence type="ECO:0000313" key="2">
    <source>
        <dbReference type="Proteomes" id="UP000501690"/>
    </source>
</evidence>
<dbReference type="Proteomes" id="UP000501690">
    <property type="component" value="Linkage Group LG3"/>
</dbReference>
<proteinExistence type="predicted"/>
<sequence length="167" mass="19133">MLSELFLCNQVSTLHDRTRKTRHPDLCINQSLSINERWFLKATLVSCSSAIGSKFSLPQILGYKAMSHKEPNSSCFQVPRSSAQPIEQRSGFLGKEVIAVSRRGGFEKRKEWSHRKTWLLLLHPLLHLYNLRLNLCYLSCSYATKFLPCTTEQGKPDTQMLLQFDGT</sequence>
<organism evidence="1 2">
    <name type="scientific">Vigna unguiculata</name>
    <name type="common">Cowpea</name>
    <dbReference type="NCBI Taxonomy" id="3917"/>
    <lineage>
        <taxon>Eukaryota</taxon>
        <taxon>Viridiplantae</taxon>
        <taxon>Streptophyta</taxon>
        <taxon>Embryophyta</taxon>
        <taxon>Tracheophyta</taxon>
        <taxon>Spermatophyta</taxon>
        <taxon>Magnoliopsida</taxon>
        <taxon>eudicotyledons</taxon>
        <taxon>Gunneridae</taxon>
        <taxon>Pentapetalae</taxon>
        <taxon>rosids</taxon>
        <taxon>fabids</taxon>
        <taxon>Fabales</taxon>
        <taxon>Fabaceae</taxon>
        <taxon>Papilionoideae</taxon>
        <taxon>50 kb inversion clade</taxon>
        <taxon>NPAAA clade</taxon>
        <taxon>indigoferoid/millettioid clade</taxon>
        <taxon>Phaseoleae</taxon>
        <taxon>Vigna</taxon>
    </lineage>
</organism>
<accession>A0A4D6LH69</accession>
<dbReference type="EMBL" id="CP039347">
    <property type="protein sequence ID" value="QCD87941.1"/>
    <property type="molecule type" value="Genomic_DNA"/>
</dbReference>
<gene>
    <name evidence="1" type="ORF">DEO72_LG3g2481</name>
</gene>
<reference evidence="1 2" key="1">
    <citation type="submission" date="2019-04" db="EMBL/GenBank/DDBJ databases">
        <title>An improved genome assembly and genetic linkage map for asparagus bean, Vigna unguiculata ssp. sesquipedialis.</title>
        <authorList>
            <person name="Xia Q."/>
            <person name="Zhang R."/>
            <person name="Dong Y."/>
        </authorList>
    </citation>
    <scope>NUCLEOTIDE SEQUENCE [LARGE SCALE GENOMIC DNA]</scope>
    <source>
        <tissue evidence="1">Leaf</tissue>
    </source>
</reference>
<protein>
    <submittedName>
        <fullName evidence="1">Uncharacterized protein</fullName>
    </submittedName>
</protein>
<name>A0A4D6LH69_VIGUN</name>
<keyword evidence="2" id="KW-1185">Reference proteome</keyword>
<dbReference type="AlphaFoldDB" id="A0A4D6LH69"/>
<evidence type="ECO:0000313" key="1">
    <source>
        <dbReference type="EMBL" id="QCD87941.1"/>
    </source>
</evidence>